<protein>
    <submittedName>
        <fullName evidence="1 4">Uncharacterized protein</fullName>
    </submittedName>
</protein>
<dbReference type="Proteomes" id="UP000038040">
    <property type="component" value="Unplaced"/>
</dbReference>
<dbReference type="EMBL" id="UYYG01001153">
    <property type="protein sequence ID" value="VDN55761.1"/>
    <property type="molecule type" value="Genomic_DNA"/>
</dbReference>
<reference evidence="4" key="1">
    <citation type="submission" date="2017-02" db="UniProtKB">
        <authorList>
            <consortium name="WormBaseParasite"/>
        </authorList>
    </citation>
    <scope>IDENTIFICATION</scope>
</reference>
<gene>
    <name evidence="1" type="ORF">DME_LOCUS5734</name>
</gene>
<evidence type="ECO:0000313" key="1">
    <source>
        <dbReference type="EMBL" id="VDN55761.1"/>
    </source>
</evidence>
<proteinExistence type="predicted"/>
<evidence type="ECO:0000313" key="4">
    <source>
        <dbReference type="WBParaSite" id="DME_0000137401-mRNA-1"/>
    </source>
</evidence>
<dbReference type="WBParaSite" id="DME_0000137401-mRNA-1">
    <property type="protein sequence ID" value="DME_0000137401-mRNA-1"/>
    <property type="gene ID" value="DME_0000137401"/>
</dbReference>
<accession>A0A0N4U3R3</accession>
<sequence length="70" mass="8047">MSEKARSALIEWEPVNDHLFCAYFKRKLYITSVIIVYAPALCADHDKFCAELQLPTSLPRCNMVITEKTI</sequence>
<dbReference type="AlphaFoldDB" id="A0A0N4U3R3"/>
<dbReference type="OrthoDB" id="6142715at2759"/>
<keyword evidence="3" id="KW-1185">Reference proteome</keyword>
<evidence type="ECO:0000313" key="2">
    <source>
        <dbReference type="Proteomes" id="UP000038040"/>
    </source>
</evidence>
<reference evidence="1 3" key="2">
    <citation type="submission" date="2018-11" db="EMBL/GenBank/DDBJ databases">
        <authorList>
            <consortium name="Pathogen Informatics"/>
        </authorList>
    </citation>
    <scope>NUCLEOTIDE SEQUENCE [LARGE SCALE GENOMIC DNA]</scope>
</reference>
<dbReference type="Proteomes" id="UP000274756">
    <property type="component" value="Unassembled WGS sequence"/>
</dbReference>
<organism evidence="2 4">
    <name type="scientific">Dracunculus medinensis</name>
    <name type="common">Guinea worm</name>
    <dbReference type="NCBI Taxonomy" id="318479"/>
    <lineage>
        <taxon>Eukaryota</taxon>
        <taxon>Metazoa</taxon>
        <taxon>Ecdysozoa</taxon>
        <taxon>Nematoda</taxon>
        <taxon>Chromadorea</taxon>
        <taxon>Rhabditida</taxon>
        <taxon>Spirurina</taxon>
        <taxon>Dracunculoidea</taxon>
        <taxon>Dracunculidae</taxon>
        <taxon>Dracunculus</taxon>
    </lineage>
</organism>
<name>A0A0N4U3R3_DRAME</name>
<evidence type="ECO:0000313" key="3">
    <source>
        <dbReference type="Proteomes" id="UP000274756"/>
    </source>
</evidence>